<dbReference type="RefSeq" id="WP_230755076.1">
    <property type="nucleotide sequence ID" value="NZ_JAINWA010000003.1"/>
</dbReference>
<dbReference type="InterPro" id="IPR036390">
    <property type="entry name" value="WH_DNA-bd_sf"/>
</dbReference>
<dbReference type="EMBL" id="JAINWA010000003">
    <property type="protein sequence ID" value="MCD1654640.1"/>
    <property type="molecule type" value="Genomic_DNA"/>
</dbReference>
<name>A0AAE3JJW2_9SPIR</name>
<keyword evidence="2" id="KW-1185">Reference proteome</keyword>
<sequence length="183" mass="20658">MEQDSEYLLLESIKDLGEKQESISQRDLSREVQLSLGMTNVILKRLAEKGLIRVRRVSSRTVTYVLTPEGLNELARRTWRSLKRTIKKVSDCRDQVQQLVETAAATGHSQIILLGDSDLDFIVEYAASRAGLHFTTVMQETQIPADAFVFVSENWKGSWNQACRDSTTVYTLLTGEKICAPMC</sequence>
<evidence type="ECO:0000313" key="1">
    <source>
        <dbReference type="EMBL" id="MCD1654640.1"/>
    </source>
</evidence>
<accession>A0AAE3JJW2</accession>
<dbReference type="SUPFAM" id="SSF46785">
    <property type="entry name" value="Winged helix' DNA-binding domain"/>
    <property type="match status" value="1"/>
</dbReference>
<comment type="caution">
    <text evidence="1">The sequence shown here is derived from an EMBL/GenBank/DDBJ whole genome shotgun (WGS) entry which is preliminary data.</text>
</comment>
<dbReference type="AlphaFoldDB" id="A0AAE3JJW2"/>
<protein>
    <submittedName>
        <fullName evidence="1">Winged helix-turn-helix transcriptional regulator</fullName>
    </submittedName>
</protein>
<dbReference type="Pfam" id="PF13412">
    <property type="entry name" value="HTH_24"/>
    <property type="match status" value="1"/>
</dbReference>
<dbReference type="Proteomes" id="UP001198163">
    <property type="component" value="Unassembled WGS sequence"/>
</dbReference>
<reference evidence="1" key="1">
    <citation type="submission" date="2021-08" db="EMBL/GenBank/DDBJ databases">
        <title>Comparative analyses of Brucepasteria parasyntrophica and Teretinema zuelzerae.</title>
        <authorList>
            <person name="Song Y."/>
            <person name="Brune A."/>
        </authorList>
    </citation>
    <scope>NUCLEOTIDE SEQUENCE</scope>
    <source>
        <strain evidence="1">DSM 1903</strain>
    </source>
</reference>
<gene>
    <name evidence="1" type="ORF">K7J14_07970</name>
</gene>
<proteinExistence type="predicted"/>
<evidence type="ECO:0000313" key="2">
    <source>
        <dbReference type="Proteomes" id="UP001198163"/>
    </source>
</evidence>
<dbReference type="Gene3D" id="1.10.10.10">
    <property type="entry name" value="Winged helix-like DNA-binding domain superfamily/Winged helix DNA-binding domain"/>
    <property type="match status" value="1"/>
</dbReference>
<dbReference type="InterPro" id="IPR036388">
    <property type="entry name" value="WH-like_DNA-bd_sf"/>
</dbReference>
<organism evidence="1 2">
    <name type="scientific">Teretinema zuelzerae</name>
    <dbReference type="NCBI Taxonomy" id="156"/>
    <lineage>
        <taxon>Bacteria</taxon>
        <taxon>Pseudomonadati</taxon>
        <taxon>Spirochaetota</taxon>
        <taxon>Spirochaetia</taxon>
        <taxon>Spirochaetales</taxon>
        <taxon>Treponemataceae</taxon>
        <taxon>Teretinema</taxon>
    </lineage>
</organism>